<comment type="cofactor">
    <cofactor evidence="1">
        <name>Zn(2+)</name>
        <dbReference type="ChEBI" id="CHEBI:29105"/>
    </cofactor>
</comment>
<feature type="transmembrane region" description="Helical" evidence="7">
    <location>
        <begin position="82"/>
        <end position="104"/>
    </location>
</feature>
<accession>A0A511V3M4</accession>
<feature type="transmembrane region" description="Helical" evidence="7">
    <location>
        <begin position="110"/>
        <end position="128"/>
    </location>
</feature>
<evidence type="ECO:0000256" key="6">
    <source>
        <dbReference type="ARBA" id="ARBA00023136"/>
    </source>
</evidence>
<evidence type="ECO:0000259" key="8">
    <source>
        <dbReference type="Pfam" id="PF02163"/>
    </source>
</evidence>
<dbReference type="GO" id="GO:0016020">
    <property type="term" value="C:membrane"/>
    <property type="evidence" value="ECO:0007669"/>
    <property type="project" value="UniProtKB-SubCell"/>
</dbReference>
<evidence type="ECO:0000256" key="2">
    <source>
        <dbReference type="ARBA" id="ARBA00004141"/>
    </source>
</evidence>
<dbReference type="GO" id="GO:0006508">
    <property type="term" value="P:proteolysis"/>
    <property type="evidence" value="ECO:0007669"/>
    <property type="project" value="InterPro"/>
</dbReference>
<comment type="caution">
    <text evidence="9">The sequence shown here is derived from an EMBL/GenBank/DDBJ whole genome shotgun (WGS) entry which is preliminary data.</text>
</comment>
<keyword evidence="5 7" id="KW-1133">Transmembrane helix</keyword>
<sequence length="155" mass="17695">MDGYIVVYLILFVAPLSALIHESGHMIGSILTGSNHVHLSIGHGREIASFSTEKLHISIHLCFFLSGQAISKRNRPYKTWELVFISICGPLNNVIFVFLFYIMYNSMPSKYILLLLFFNGWLALTNIIPYKVNKKQSDGYIIMEAIKQHVTNRCK</sequence>
<dbReference type="InterPro" id="IPR008915">
    <property type="entry name" value="Peptidase_M50"/>
</dbReference>
<protein>
    <recommendedName>
        <fullName evidence="8">Peptidase M50 domain-containing protein</fullName>
    </recommendedName>
</protein>
<keyword evidence="6 7" id="KW-0472">Membrane</keyword>
<reference evidence="9 10" key="1">
    <citation type="submission" date="2019-07" db="EMBL/GenBank/DDBJ databases">
        <title>Whole genome shotgun sequence of Cerasibacillus quisquiliarum NBRC 102429.</title>
        <authorList>
            <person name="Hosoyama A."/>
            <person name="Uohara A."/>
            <person name="Ohji S."/>
            <person name="Ichikawa N."/>
        </authorList>
    </citation>
    <scope>NUCLEOTIDE SEQUENCE [LARGE SCALE GENOMIC DNA]</scope>
    <source>
        <strain evidence="9 10">NBRC 102429</strain>
    </source>
</reference>
<evidence type="ECO:0000256" key="5">
    <source>
        <dbReference type="ARBA" id="ARBA00022989"/>
    </source>
</evidence>
<dbReference type="AlphaFoldDB" id="A0A511V3M4"/>
<evidence type="ECO:0000313" key="10">
    <source>
        <dbReference type="Proteomes" id="UP000321491"/>
    </source>
</evidence>
<dbReference type="RefSeq" id="WP_146938233.1">
    <property type="nucleotide sequence ID" value="NZ_BJXW01000023.1"/>
</dbReference>
<name>A0A511V3M4_9BACI</name>
<evidence type="ECO:0000256" key="4">
    <source>
        <dbReference type="ARBA" id="ARBA00022692"/>
    </source>
</evidence>
<evidence type="ECO:0000256" key="7">
    <source>
        <dbReference type="SAM" id="Phobius"/>
    </source>
</evidence>
<feature type="domain" description="Peptidase M50" evidence="8">
    <location>
        <begin position="16"/>
        <end position="151"/>
    </location>
</feature>
<evidence type="ECO:0000256" key="3">
    <source>
        <dbReference type="ARBA" id="ARBA00007931"/>
    </source>
</evidence>
<comment type="subcellular location">
    <subcellularLocation>
        <location evidence="2">Membrane</location>
        <topology evidence="2">Multi-pass membrane protein</topology>
    </subcellularLocation>
</comment>
<gene>
    <name evidence="9" type="ORF">CQU01_20900</name>
</gene>
<evidence type="ECO:0000313" key="9">
    <source>
        <dbReference type="EMBL" id="GEN31852.1"/>
    </source>
</evidence>
<dbReference type="Pfam" id="PF02163">
    <property type="entry name" value="Peptidase_M50"/>
    <property type="match status" value="1"/>
</dbReference>
<keyword evidence="10" id="KW-1185">Reference proteome</keyword>
<dbReference type="OrthoDB" id="2080990at2"/>
<organism evidence="9 10">
    <name type="scientific">Cerasibacillus quisquiliarum</name>
    <dbReference type="NCBI Taxonomy" id="227865"/>
    <lineage>
        <taxon>Bacteria</taxon>
        <taxon>Bacillati</taxon>
        <taxon>Bacillota</taxon>
        <taxon>Bacilli</taxon>
        <taxon>Bacillales</taxon>
        <taxon>Bacillaceae</taxon>
        <taxon>Cerasibacillus</taxon>
    </lineage>
</organism>
<evidence type="ECO:0000256" key="1">
    <source>
        <dbReference type="ARBA" id="ARBA00001947"/>
    </source>
</evidence>
<comment type="similarity">
    <text evidence="3">Belongs to the peptidase M50B family.</text>
</comment>
<dbReference type="Proteomes" id="UP000321491">
    <property type="component" value="Unassembled WGS sequence"/>
</dbReference>
<feature type="transmembrane region" description="Helical" evidence="7">
    <location>
        <begin position="6"/>
        <end position="24"/>
    </location>
</feature>
<dbReference type="EMBL" id="BJXW01000023">
    <property type="protein sequence ID" value="GEN31852.1"/>
    <property type="molecule type" value="Genomic_DNA"/>
</dbReference>
<keyword evidence="4 7" id="KW-0812">Transmembrane</keyword>
<proteinExistence type="inferred from homology"/>